<dbReference type="PANTHER" id="PTHR43557:SF2">
    <property type="entry name" value="RIESKE DOMAIN-CONTAINING PROTEIN-RELATED"/>
    <property type="match status" value="1"/>
</dbReference>
<feature type="domain" description="Reductase C-terminal" evidence="6">
    <location>
        <begin position="323"/>
        <end position="408"/>
    </location>
</feature>
<dbReference type="Pfam" id="PF07992">
    <property type="entry name" value="Pyr_redox_2"/>
    <property type="match status" value="1"/>
</dbReference>
<organism evidence="7 8">
    <name type="scientific">Candidatus Aeolococcus gillhamiae</name>
    <dbReference type="NCBI Taxonomy" id="3127015"/>
    <lineage>
        <taxon>Bacteria</taxon>
        <taxon>Bacillati</taxon>
        <taxon>Candidatus Dormiibacterota</taxon>
        <taxon>Candidatus Dormibacteria</taxon>
        <taxon>Candidatus Aeolococcales</taxon>
        <taxon>Candidatus Aeolococcaceae</taxon>
        <taxon>Candidatus Aeolococcus</taxon>
    </lineage>
</organism>
<dbReference type="Gene3D" id="3.30.390.30">
    <property type="match status" value="1"/>
</dbReference>
<dbReference type="EMBL" id="QHBU01000125">
    <property type="protein sequence ID" value="PZR81039.1"/>
    <property type="molecule type" value="Genomic_DNA"/>
</dbReference>
<dbReference type="PRINTS" id="PR00411">
    <property type="entry name" value="PNDRDTASEI"/>
</dbReference>
<evidence type="ECO:0000313" key="7">
    <source>
        <dbReference type="EMBL" id="PZR81039.1"/>
    </source>
</evidence>
<keyword evidence="2" id="KW-0285">Flavoprotein</keyword>
<dbReference type="GO" id="GO:0005737">
    <property type="term" value="C:cytoplasm"/>
    <property type="evidence" value="ECO:0007669"/>
    <property type="project" value="TreeGrafter"/>
</dbReference>
<dbReference type="InterPro" id="IPR036188">
    <property type="entry name" value="FAD/NAD-bd_sf"/>
</dbReference>
<dbReference type="SUPFAM" id="SSF55424">
    <property type="entry name" value="FAD/NAD-linked reductases, dimerisation (C-terminal) domain"/>
    <property type="match status" value="1"/>
</dbReference>
<reference evidence="7 8" key="1">
    <citation type="journal article" date="2017" name="Nature">
        <title>Atmospheric trace gases support primary production in Antarctic desert surface soil.</title>
        <authorList>
            <person name="Ji M."/>
            <person name="Greening C."/>
            <person name="Vanwonterghem I."/>
            <person name="Carere C.R."/>
            <person name="Bay S.K."/>
            <person name="Steen J.A."/>
            <person name="Montgomery K."/>
            <person name="Lines T."/>
            <person name="Beardall J."/>
            <person name="van Dorst J."/>
            <person name="Snape I."/>
            <person name="Stott M.B."/>
            <person name="Hugenholtz P."/>
            <person name="Ferrari B.C."/>
        </authorList>
    </citation>
    <scope>NUCLEOTIDE SEQUENCE [LARGE SCALE GENOMIC DNA]</scope>
    <source>
        <strain evidence="7">RRmetagenome_bin12</strain>
    </source>
</reference>
<gene>
    <name evidence="7" type="ORF">DLM65_06800</name>
</gene>
<accession>A0A2W5Z6N3</accession>
<dbReference type="InterPro" id="IPR016156">
    <property type="entry name" value="FAD/NAD-linked_Rdtase_dimer_sf"/>
</dbReference>
<dbReference type="PRINTS" id="PR00368">
    <property type="entry name" value="FADPNR"/>
</dbReference>
<sequence>MTAPQTFVIVGAGLAGAKAAEALRTEGFSGRVVLMGEEAERPYDRPPLSKDYLQGRSEKEMIYVHPSGWYAEHDVDLRLGARVISIDRAAREVTIEGGERVGYHKLLLVTGSTPRRLTVAGSDLGGVFYLRGVKDCEAIKSAFATAKRVAIIGAGWIGLETAAAARAAGCEVTLLERGDLPLLAVVGREVAEIYAALHRDHGVELRMGVEVAEITGQDRRATGVRLGDASMVDADVVVVGVGIVPDAGLAEAAALTVDNGVVVDEQLATADPDVFAAGDVANVYYPLLGAHLRLEHWSAALNQGPVAAANMMGRGVSYNRVPYFFSDQYDMGMEYSGYVGKGRYDEIVFRGDVASGAFIAFWLGDGRVLGGMNVNIWDVTDTIQALVRAAAPVDKAKLVDPAVSLGDVLGGLAVPR</sequence>
<evidence type="ECO:0000259" key="6">
    <source>
        <dbReference type="Pfam" id="PF14759"/>
    </source>
</evidence>
<evidence type="ECO:0000259" key="5">
    <source>
        <dbReference type="Pfam" id="PF07992"/>
    </source>
</evidence>
<protein>
    <submittedName>
        <fullName evidence="7">FAD-dependent oxidoreductase</fullName>
    </submittedName>
</protein>
<dbReference type="GO" id="GO:0016651">
    <property type="term" value="F:oxidoreductase activity, acting on NAD(P)H"/>
    <property type="evidence" value="ECO:0007669"/>
    <property type="project" value="TreeGrafter"/>
</dbReference>
<evidence type="ECO:0000256" key="1">
    <source>
        <dbReference type="ARBA" id="ARBA00001974"/>
    </source>
</evidence>
<name>A0A2W5Z6N3_9BACT</name>
<feature type="domain" description="FAD/NAD(P)-binding" evidence="5">
    <location>
        <begin position="7"/>
        <end position="304"/>
    </location>
</feature>
<evidence type="ECO:0000256" key="4">
    <source>
        <dbReference type="ARBA" id="ARBA00023002"/>
    </source>
</evidence>
<dbReference type="InterPro" id="IPR023753">
    <property type="entry name" value="FAD/NAD-binding_dom"/>
</dbReference>
<dbReference type="Proteomes" id="UP000248724">
    <property type="component" value="Unassembled WGS sequence"/>
</dbReference>
<evidence type="ECO:0000256" key="2">
    <source>
        <dbReference type="ARBA" id="ARBA00022630"/>
    </source>
</evidence>
<keyword evidence="4" id="KW-0560">Oxidoreductase</keyword>
<comment type="caution">
    <text evidence="7">The sequence shown here is derived from an EMBL/GenBank/DDBJ whole genome shotgun (WGS) entry which is preliminary data.</text>
</comment>
<comment type="cofactor">
    <cofactor evidence="1">
        <name>FAD</name>
        <dbReference type="ChEBI" id="CHEBI:57692"/>
    </cofactor>
</comment>
<evidence type="ECO:0000256" key="3">
    <source>
        <dbReference type="ARBA" id="ARBA00022827"/>
    </source>
</evidence>
<proteinExistence type="predicted"/>
<evidence type="ECO:0000313" key="8">
    <source>
        <dbReference type="Proteomes" id="UP000248724"/>
    </source>
</evidence>
<dbReference type="PANTHER" id="PTHR43557">
    <property type="entry name" value="APOPTOSIS-INDUCING FACTOR 1"/>
    <property type="match status" value="1"/>
</dbReference>
<dbReference type="InterPro" id="IPR028202">
    <property type="entry name" value="Reductase_C"/>
</dbReference>
<dbReference type="Gene3D" id="3.50.50.60">
    <property type="entry name" value="FAD/NAD(P)-binding domain"/>
    <property type="match status" value="2"/>
</dbReference>
<dbReference type="SUPFAM" id="SSF51905">
    <property type="entry name" value="FAD/NAD(P)-binding domain"/>
    <property type="match status" value="2"/>
</dbReference>
<dbReference type="Pfam" id="PF14759">
    <property type="entry name" value="Reductase_C"/>
    <property type="match status" value="1"/>
</dbReference>
<dbReference type="AlphaFoldDB" id="A0A2W5Z6N3"/>
<dbReference type="InterPro" id="IPR050446">
    <property type="entry name" value="FAD-oxidoreductase/Apoptosis"/>
</dbReference>
<keyword evidence="3" id="KW-0274">FAD</keyword>